<protein>
    <submittedName>
        <fullName evidence="3">Manganese-dependent ADP-ribose cdp-alcohol diphosphatase</fullName>
    </submittedName>
</protein>
<feature type="region of interest" description="Disordered" evidence="1">
    <location>
        <begin position="440"/>
        <end position="499"/>
    </location>
</feature>
<dbReference type="PANTHER" id="PTHR16509">
    <property type="match status" value="1"/>
</dbReference>
<dbReference type="AlphaFoldDB" id="A0A0M0JJL7"/>
<dbReference type="Proteomes" id="UP000037460">
    <property type="component" value="Unassembled WGS sequence"/>
</dbReference>
<dbReference type="EMBL" id="JWZX01002819">
    <property type="protein sequence ID" value="KOO26680.1"/>
    <property type="molecule type" value="Genomic_DNA"/>
</dbReference>
<feature type="compositionally biased region" description="Low complexity" evidence="1">
    <location>
        <begin position="477"/>
        <end position="486"/>
    </location>
</feature>
<dbReference type="Pfam" id="PF00149">
    <property type="entry name" value="Metallophos"/>
    <property type="match status" value="1"/>
</dbReference>
<dbReference type="GO" id="GO:0030145">
    <property type="term" value="F:manganese ion binding"/>
    <property type="evidence" value="ECO:0007669"/>
    <property type="project" value="TreeGrafter"/>
</dbReference>
<comment type="caution">
    <text evidence="3">The sequence shown here is derived from an EMBL/GenBank/DDBJ whole genome shotgun (WGS) entry which is preliminary data.</text>
</comment>
<dbReference type="GO" id="GO:0047734">
    <property type="term" value="F:CDP-glycerol diphosphatase activity"/>
    <property type="evidence" value="ECO:0007669"/>
    <property type="project" value="TreeGrafter"/>
</dbReference>
<evidence type="ECO:0000256" key="1">
    <source>
        <dbReference type="SAM" id="MobiDB-lite"/>
    </source>
</evidence>
<sequence>MRSRLLQVTRSRLAFLGAGLGLHLQSDPALAKSTSGAGGSSVQRPQFRFGVIADIQFCDCDDASNFAGTEVRHYRGTLSQADAAAEHWNRSGVDFVVQLGDLIDGQNAGGYGAGLDFAEPQSESALARVVQALSKCSAPMYHAIGNHELYNFDWRGLVKRLQQPQAGAANGRDWHVASAERLRQSPEECTAHKFYFSWRPAEGWTFVMLNAYAVSIEQDKSSDGFRQACQLLSEHNPKCFEMIMNGVTQGDFFTGLERDEDMRFVPFNGGLGEGQLQWLREELRAAKSRGDRIVVMSHVPMYAEAATLRTLVYDSEAALEILHRDGGGNVVAVLAGHLHRGGYAIDEGGIHHVTLQSPLNFENCFGYIDAYADRLELVGCGEQGIPSRTMRFATAGSHLGQEPATRTYDTARAYVRYTFRATLPVTTMYRYQSILGRLRRTPPRENEVPTPAPMAPLGGRLPPPPPAHTRHRRQRSSEAARSSAARTDLALLMPPPPPK</sequence>
<evidence type="ECO:0000259" key="2">
    <source>
        <dbReference type="Pfam" id="PF00149"/>
    </source>
</evidence>
<evidence type="ECO:0000313" key="3">
    <source>
        <dbReference type="EMBL" id="KOO26680.1"/>
    </source>
</evidence>
<proteinExistence type="predicted"/>
<dbReference type="GO" id="GO:0008663">
    <property type="term" value="F:2',3'-cyclic-nucleotide 2'-phosphodiesterase activity"/>
    <property type="evidence" value="ECO:0007669"/>
    <property type="project" value="TreeGrafter"/>
</dbReference>
<organism evidence="3 4">
    <name type="scientific">Chrysochromulina tobinii</name>
    <dbReference type="NCBI Taxonomy" id="1460289"/>
    <lineage>
        <taxon>Eukaryota</taxon>
        <taxon>Haptista</taxon>
        <taxon>Haptophyta</taxon>
        <taxon>Prymnesiophyceae</taxon>
        <taxon>Prymnesiales</taxon>
        <taxon>Chrysochromulinaceae</taxon>
        <taxon>Chrysochromulina</taxon>
    </lineage>
</organism>
<keyword evidence="4" id="KW-1185">Reference proteome</keyword>
<dbReference type="SUPFAM" id="SSF56300">
    <property type="entry name" value="Metallo-dependent phosphatases"/>
    <property type="match status" value="1"/>
</dbReference>
<dbReference type="InterPro" id="IPR004843">
    <property type="entry name" value="Calcineurin-like_PHP"/>
</dbReference>
<feature type="domain" description="Calcineurin-like phosphoesterase" evidence="2">
    <location>
        <begin position="47"/>
        <end position="340"/>
    </location>
</feature>
<evidence type="ECO:0000313" key="4">
    <source>
        <dbReference type="Proteomes" id="UP000037460"/>
    </source>
</evidence>
<dbReference type="Gene3D" id="3.60.21.10">
    <property type="match status" value="1"/>
</dbReference>
<dbReference type="GO" id="GO:0047631">
    <property type="term" value="F:ADP-ribose diphosphatase activity"/>
    <property type="evidence" value="ECO:0007669"/>
    <property type="project" value="TreeGrafter"/>
</dbReference>
<name>A0A0M0JJL7_9EUKA</name>
<dbReference type="InterPro" id="IPR029052">
    <property type="entry name" value="Metallo-depent_PP-like"/>
</dbReference>
<accession>A0A0M0JJL7</accession>
<dbReference type="PANTHER" id="PTHR16509:SF1">
    <property type="entry name" value="MANGANESE-DEPENDENT ADP-RIBOSE_CDP-ALCOHOL DIPHOSPHATASE"/>
    <property type="match status" value="1"/>
</dbReference>
<dbReference type="OrthoDB" id="9675250at2759"/>
<gene>
    <name evidence="3" type="ORF">Ctob_005840</name>
</gene>
<reference evidence="4" key="1">
    <citation type="journal article" date="2015" name="PLoS Genet.">
        <title>Genome Sequence and Transcriptome Analyses of Chrysochromulina tobin: Metabolic Tools for Enhanced Algal Fitness in the Prominent Order Prymnesiales (Haptophyceae).</title>
        <authorList>
            <person name="Hovde B.T."/>
            <person name="Deodato C.R."/>
            <person name="Hunsperger H.M."/>
            <person name="Ryken S.A."/>
            <person name="Yost W."/>
            <person name="Jha R.K."/>
            <person name="Patterson J."/>
            <person name="Monnat R.J. Jr."/>
            <person name="Barlow S.B."/>
            <person name="Starkenburg S.R."/>
            <person name="Cattolico R.A."/>
        </authorList>
    </citation>
    <scope>NUCLEOTIDE SEQUENCE</scope>
    <source>
        <strain evidence="4">CCMP291</strain>
    </source>
</reference>